<feature type="region of interest" description="Disordered" evidence="1">
    <location>
        <begin position="232"/>
        <end position="255"/>
    </location>
</feature>
<dbReference type="Pfam" id="PF13963">
    <property type="entry name" value="Transpos_assoc"/>
    <property type="match status" value="1"/>
</dbReference>
<protein>
    <recommendedName>
        <fullName evidence="2">Transposase-associated domain-containing protein</fullName>
    </recommendedName>
</protein>
<evidence type="ECO:0000259" key="2">
    <source>
        <dbReference type="Pfam" id="PF13963"/>
    </source>
</evidence>
<reference evidence="3 4" key="1">
    <citation type="journal article" date="2020" name="Mol. Plant">
        <title>The Chromosome-Based Rubber Tree Genome Provides New Insights into Spurge Genome Evolution and Rubber Biosynthesis.</title>
        <authorList>
            <person name="Liu J."/>
            <person name="Shi C."/>
            <person name="Shi C.C."/>
            <person name="Li W."/>
            <person name="Zhang Q.J."/>
            <person name="Zhang Y."/>
            <person name="Li K."/>
            <person name="Lu H.F."/>
            <person name="Shi C."/>
            <person name="Zhu S.T."/>
            <person name="Xiao Z.Y."/>
            <person name="Nan H."/>
            <person name="Yue Y."/>
            <person name="Zhu X.G."/>
            <person name="Wu Y."/>
            <person name="Hong X.N."/>
            <person name="Fan G.Y."/>
            <person name="Tong Y."/>
            <person name="Zhang D."/>
            <person name="Mao C.L."/>
            <person name="Liu Y.L."/>
            <person name="Hao S.J."/>
            <person name="Liu W.Q."/>
            <person name="Lv M.Q."/>
            <person name="Zhang H.B."/>
            <person name="Liu Y."/>
            <person name="Hu-Tang G.R."/>
            <person name="Wang J.P."/>
            <person name="Wang J.H."/>
            <person name="Sun Y.H."/>
            <person name="Ni S.B."/>
            <person name="Chen W.B."/>
            <person name="Zhang X.C."/>
            <person name="Jiao Y.N."/>
            <person name="Eichler E.E."/>
            <person name="Li G.H."/>
            <person name="Liu X."/>
            <person name="Gao L.Z."/>
        </authorList>
    </citation>
    <scope>NUCLEOTIDE SEQUENCE [LARGE SCALE GENOMIC DNA]</scope>
    <source>
        <strain evidence="4">cv. GT1</strain>
        <tissue evidence="3">Leaf</tissue>
    </source>
</reference>
<evidence type="ECO:0000313" key="3">
    <source>
        <dbReference type="EMBL" id="KAF2322077.1"/>
    </source>
</evidence>
<evidence type="ECO:0000256" key="1">
    <source>
        <dbReference type="SAM" id="MobiDB-lite"/>
    </source>
</evidence>
<dbReference type="Proteomes" id="UP000467840">
    <property type="component" value="Chromosome 11"/>
</dbReference>
<dbReference type="AlphaFoldDB" id="A0A6A6N9K7"/>
<organism evidence="3 4">
    <name type="scientific">Hevea brasiliensis</name>
    <name type="common">Para rubber tree</name>
    <name type="synonym">Siphonia brasiliensis</name>
    <dbReference type="NCBI Taxonomy" id="3981"/>
    <lineage>
        <taxon>Eukaryota</taxon>
        <taxon>Viridiplantae</taxon>
        <taxon>Streptophyta</taxon>
        <taxon>Embryophyta</taxon>
        <taxon>Tracheophyta</taxon>
        <taxon>Spermatophyta</taxon>
        <taxon>Magnoliopsida</taxon>
        <taxon>eudicotyledons</taxon>
        <taxon>Gunneridae</taxon>
        <taxon>Pentapetalae</taxon>
        <taxon>rosids</taxon>
        <taxon>fabids</taxon>
        <taxon>Malpighiales</taxon>
        <taxon>Euphorbiaceae</taxon>
        <taxon>Crotonoideae</taxon>
        <taxon>Micrandreae</taxon>
        <taxon>Hevea</taxon>
    </lineage>
</organism>
<accession>A0A6A6N9K7</accession>
<feature type="domain" description="Transposase-associated" evidence="2">
    <location>
        <begin position="5"/>
        <end position="78"/>
    </location>
</feature>
<dbReference type="EMBL" id="JAAGAX010000002">
    <property type="protein sequence ID" value="KAF2322077.1"/>
    <property type="molecule type" value="Genomic_DNA"/>
</dbReference>
<feature type="compositionally biased region" description="Polar residues" evidence="1">
    <location>
        <begin position="311"/>
        <end position="334"/>
    </location>
</feature>
<keyword evidence="4" id="KW-1185">Reference proteome</keyword>
<proteinExistence type="predicted"/>
<comment type="caution">
    <text evidence="3">The sequence shown here is derived from an EMBL/GenBank/DDBJ whole genome shotgun (WGS) entry which is preliminary data.</text>
</comment>
<dbReference type="InterPro" id="IPR029480">
    <property type="entry name" value="Transpos_assoc"/>
</dbReference>
<gene>
    <name evidence="3" type="ORF">GH714_006302</name>
</gene>
<name>A0A6A6N9K7_HEVBR</name>
<evidence type="ECO:0000313" key="4">
    <source>
        <dbReference type="Proteomes" id="UP000467840"/>
    </source>
</evidence>
<feature type="region of interest" description="Disordered" evidence="1">
    <location>
        <begin position="299"/>
        <end position="343"/>
    </location>
</feature>
<sequence length="343" mass="39620">MAPDKSWMRIENRKDPRYIHGVEGFLTYAFTHESIEDAIPCPCLKCRNVNYKQKFEVRYHLLKHGILKSYTIWYFHGESLNKDVDINDDPIVNDDQDFDDDMIGLVNDIYGDSNVNIRTDSNEASVGEKPKVDATMFYHILREAKEKLHPKCELSKLAAIVKLLHMKSFHRWTNKSYDDLLGLLRELIPNGKQNLPESYSSARKYISGLGLHHEKYDDDVCEIANDNEVYQEEENDMHGRQTRPLDNNDDIIDLNRVDDPKKVPIQTAREIQERIEQNDEENNQEGNIDVMASVSQCKKNDRKMPPGLKSCISSAHGDSSKETLSPSQSENLSDFVTREDGWR</sequence>